<dbReference type="Proteomes" id="UP001165190">
    <property type="component" value="Unassembled WGS sequence"/>
</dbReference>
<evidence type="ECO:0000313" key="2">
    <source>
        <dbReference type="Proteomes" id="UP001165190"/>
    </source>
</evidence>
<protein>
    <submittedName>
        <fullName evidence="1">Uncharacterized protein</fullName>
    </submittedName>
</protein>
<evidence type="ECO:0000313" key="1">
    <source>
        <dbReference type="EMBL" id="GMI64765.1"/>
    </source>
</evidence>
<dbReference type="PANTHER" id="PTHR37611:SF2">
    <property type="entry name" value="VIRUS-SPECIFIC-SIGNALING-PATHWAY REGULATED PROTEIN-RELATED"/>
    <property type="match status" value="1"/>
</dbReference>
<reference evidence="1" key="1">
    <citation type="submission" date="2023-05" db="EMBL/GenBank/DDBJ databases">
        <title>Genome and transcriptome analyses reveal genes involved in the formation of fine ridges on petal epidermal cells in Hibiscus trionum.</title>
        <authorList>
            <person name="Koshimizu S."/>
            <person name="Masuda S."/>
            <person name="Ishii T."/>
            <person name="Shirasu K."/>
            <person name="Hoshino A."/>
            <person name="Arita M."/>
        </authorList>
    </citation>
    <scope>NUCLEOTIDE SEQUENCE</scope>
    <source>
        <strain evidence="1">Hamamatsu line</strain>
    </source>
</reference>
<dbReference type="OrthoDB" id="691231at2759"/>
<accession>A0A9W7GVM5</accession>
<dbReference type="EMBL" id="BSYR01000003">
    <property type="protein sequence ID" value="GMI64765.1"/>
    <property type="molecule type" value="Genomic_DNA"/>
</dbReference>
<proteinExistence type="predicted"/>
<keyword evidence="2" id="KW-1185">Reference proteome</keyword>
<dbReference type="AlphaFoldDB" id="A0A9W7GVM5"/>
<comment type="caution">
    <text evidence="1">The sequence shown here is derived from an EMBL/GenBank/DDBJ whole genome shotgun (WGS) entry which is preliminary data.</text>
</comment>
<gene>
    <name evidence="1" type="ORF">HRI_000145800</name>
</gene>
<organism evidence="1 2">
    <name type="scientific">Hibiscus trionum</name>
    <name type="common">Flower of an hour</name>
    <dbReference type="NCBI Taxonomy" id="183268"/>
    <lineage>
        <taxon>Eukaryota</taxon>
        <taxon>Viridiplantae</taxon>
        <taxon>Streptophyta</taxon>
        <taxon>Embryophyta</taxon>
        <taxon>Tracheophyta</taxon>
        <taxon>Spermatophyta</taxon>
        <taxon>Magnoliopsida</taxon>
        <taxon>eudicotyledons</taxon>
        <taxon>Gunneridae</taxon>
        <taxon>Pentapetalae</taxon>
        <taxon>rosids</taxon>
        <taxon>malvids</taxon>
        <taxon>Malvales</taxon>
        <taxon>Malvaceae</taxon>
        <taxon>Malvoideae</taxon>
        <taxon>Hibiscus</taxon>
    </lineage>
</organism>
<dbReference type="PANTHER" id="PTHR37611">
    <property type="entry name" value="VIRUS-SPECIFIC-SIGNALING-PATHWAY REGULATED PROTEIN-RELATED"/>
    <property type="match status" value="1"/>
</dbReference>
<name>A0A9W7GVM5_HIBTR</name>
<sequence length="127" mass="14346">MALMLNEKPGLINGSNDVEAPEMDTALLMSLLEDSQCDDRCNEEQVSSWMECLEAEIRMGSAGPCSVEGEDIERFEWSEMEMASSSPIDDMNWYVEDDVEEMSMDGYFVQLGNDFAFNCYEDGFTSL</sequence>